<feature type="transmembrane region" description="Helical" evidence="8">
    <location>
        <begin position="166"/>
        <end position="194"/>
    </location>
</feature>
<evidence type="ECO:0000313" key="13">
    <source>
        <dbReference type="Proteomes" id="UP000011124"/>
    </source>
</evidence>
<name>C9LV70_SELS3</name>
<comment type="subcellular location">
    <subcellularLocation>
        <location evidence="1">Cell membrane</location>
        <topology evidence="1">Multi-pass membrane protein</topology>
    </subcellularLocation>
</comment>
<dbReference type="AlphaFoldDB" id="C9LV70"/>
<dbReference type="GO" id="GO:0004169">
    <property type="term" value="F:dolichyl-phosphate-mannose-protein mannosyltransferase activity"/>
    <property type="evidence" value="ECO:0007669"/>
    <property type="project" value="UniProtKB-EC"/>
</dbReference>
<keyword evidence="13" id="KW-1185">Reference proteome</keyword>
<feature type="transmembrane region" description="Helical" evidence="8">
    <location>
        <begin position="66"/>
        <end position="84"/>
    </location>
</feature>
<feature type="transmembrane region" description="Helical" evidence="8">
    <location>
        <begin position="300"/>
        <end position="317"/>
    </location>
</feature>
<proteinExistence type="predicted"/>
<evidence type="ECO:0000256" key="5">
    <source>
        <dbReference type="ARBA" id="ARBA00022692"/>
    </source>
</evidence>
<feature type="transmembrane region" description="Helical" evidence="8">
    <location>
        <begin position="256"/>
        <end position="279"/>
    </location>
</feature>
<feature type="transmembrane region" description="Helical" evidence="8">
    <location>
        <begin position="206"/>
        <end position="223"/>
    </location>
</feature>
<keyword evidence="4 11" id="KW-0808">Transferase</keyword>
<gene>
    <name evidence="10" type="ordered locus">Selsp_0034</name>
    <name evidence="11" type="ORF">SELSPUOL_01362</name>
</gene>
<evidence type="ECO:0000256" key="2">
    <source>
        <dbReference type="ARBA" id="ARBA00022475"/>
    </source>
</evidence>
<dbReference type="GO" id="GO:0009103">
    <property type="term" value="P:lipopolysaccharide biosynthetic process"/>
    <property type="evidence" value="ECO:0007669"/>
    <property type="project" value="UniProtKB-ARBA"/>
</dbReference>
<evidence type="ECO:0000256" key="8">
    <source>
        <dbReference type="SAM" id="Phobius"/>
    </source>
</evidence>
<dbReference type="PANTHER" id="PTHR33908:SF3">
    <property type="entry name" value="UNDECAPRENYL PHOSPHATE-ALPHA-4-AMINO-4-DEOXY-L-ARABINOSE ARABINOSYL TRANSFERASE"/>
    <property type="match status" value="1"/>
</dbReference>
<dbReference type="Proteomes" id="UP000011124">
    <property type="component" value="Chromosome"/>
</dbReference>
<evidence type="ECO:0000256" key="6">
    <source>
        <dbReference type="ARBA" id="ARBA00022989"/>
    </source>
</evidence>
<dbReference type="EMBL" id="ACKP02000024">
    <property type="protein sequence ID" value="EEX77192.1"/>
    <property type="molecule type" value="Genomic_DNA"/>
</dbReference>
<dbReference type="GO" id="GO:0010041">
    <property type="term" value="P:response to iron(III) ion"/>
    <property type="evidence" value="ECO:0007669"/>
    <property type="project" value="TreeGrafter"/>
</dbReference>
<accession>C9LV70</accession>
<dbReference type="STRING" id="546271.Selsp_0034"/>
<evidence type="ECO:0000256" key="3">
    <source>
        <dbReference type="ARBA" id="ARBA00022676"/>
    </source>
</evidence>
<feature type="transmembrane region" description="Helical" evidence="8">
    <location>
        <begin position="137"/>
        <end position="154"/>
    </location>
</feature>
<dbReference type="InterPro" id="IPR050297">
    <property type="entry name" value="LipidA_mod_glycosyltrf_83"/>
</dbReference>
<keyword evidence="7 8" id="KW-0472">Membrane</keyword>
<reference evidence="11 12" key="1">
    <citation type="submission" date="2009-09" db="EMBL/GenBank/DDBJ databases">
        <authorList>
            <person name="Weinstock G."/>
            <person name="Sodergren E."/>
            <person name="Clifton S."/>
            <person name="Fulton L."/>
            <person name="Fulton B."/>
            <person name="Courtney L."/>
            <person name="Fronick C."/>
            <person name="Harrison M."/>
            <person name="Strong C."/>
            <person name="Farmer C."/>
            <person name="Delahaunty K."/>
            <person name="Markovic C."/>
            <person name="Hall O."/>
            <person name="Minx P."/>
            <person name="Tomlinson C."/>
            <person name="Mitreva M."/>
            <person name="Nelson J."/>
            <person name="Hou S."/>
            <person name="Wollam A."/>
            <person name="Pepin K.H."/>
            <person name="Johnson M."/>
            <person name="Bhonagiri V."/>
            <person name="Nash W.E."/>
            <person name="Warren W."/>
            <person name="Chinwalla A."/>
            <person name="Mardis E.R."/>
            <person name="Wilson R.K."/>
        </authorList>
    </citation>
    <scope>NUCLEOTIDE SEQUENCE [LARGE SCALE GENOMIC DNA]</scope>
    <source>
        <strain evidence="11">ATCC 35185</strain>
        <strain evidence="12">ATCC 35185 / DSM 20758 / VPI D19B-28</strain>
    </source>
</reference>
<evidence type="ECO:0000256" key="7">
    <source>
        <dbReference type="ARBA" id="ARBA00023136"/>
    </source>
</evidence>
<evidence type="ECO:0000313" key="11">
    <source>
        <dbReference type="EMBL" id="EEX77192.1"/>
    </source>
</evidence>
<dbReference type="RefSeq" id="WP_006192661.1">
    <property type="nucleotide sequence ID" value="NC_015437.1"/>
</dbReference>
<evidence type="ECO:0000256" key="4">
    <source>
        <dbReference type="ARBA" id="ARBA00022679"/>
    </source>
</evidence>
<keyword evidence="3 11" id="KW-0328">Glycosyltransferase</keyword>
<dbReference type="PANTHER" id="PTHR33908">
    <property type="entry name" value="MANNOSYLTRANSFERASE YKCB-RELATED"/>
    <property type="match status" value="1"/>
</dbReference>
<organism evidence="11 12">
    <name type="scientific">Selenomonas sputigena (strain ATCC 35185 / DSM 20758 / CCUG 44933 / VPI D19B-28)</name>
    <dbReference type="NCBI Taxonomy" id="546271"/>
    <lineage>
        <taxon>Bacteria</taxon>
        <taxon>Bacillati</taxon>
        <taxon>Bacillota</taxon>
        <taxon>Negativicutes</taxon>
        <taxon>Selenomonadales</taxon>
        <taxon>Selenomonadaceae</taxon>
        <taxon>Selenomonas</taxon>
    </lineage>
</organism>
<dbReference type="EMBL" id="CP002637">
    <property type="protein sequence ID" value="AEB99017.1"/>
    <property type="molecule type" value="Genomic_DNA"/>
</dbReference>
<reference evidence="10 13" key="2">
    <citation type="submission" date="2011-04" db="EMBL/GenBank/DDBJ databases">
        <title>The complete genome of Selenomonas sputigena DSM 20758.</title>
        <authorList>
            <consortium name="US DOE Joint Genome Institute (JGI-PGF)"/>
            <person name="Lucas S."/>
            <person name="Copeland A."/>
            <person name="Lapidus A."/>
            <person name="Bruce D."/>
            <person name="Goodwin L."/>
            <person name="Pitluck S."/>
            <person name="Peters L."/>
            <person name="Kyrpides N."/>
            <person name="Mavromatis K."/>
            <person name="Ivanova N."/>
            <person name="Ovchinnikova G."/>
            <person name="Teshima H."/>
            <person name="Detter J.C."/>
            <person name="Tapia R."/>
            <person name="Han C."/>
            <person name="Land M."/>
            <person name="Hauser L."/>
            <person name="Markowitz V."/>
            <person name="Cheng J.-F."/>
            <person name="Hugenholtz P."/>
            <person name="Woyke T."/>
            <person name="Wu D."/>
            <person name="Gronow S."/>
            <person name="Wellnitz S."/>
            <person name="Schneider S."/>
            <person name="Klenk H.-P."/>
            <person name="Eisen J.A."/>
        </authorList>
    </citation>
    <scope>NUCLEOTIDE SEQUENCE [LARGE SCALE GENOMIC DNA]</scope>
    <source>
        <strain evidence="10">ATCC 35185</strain>
        <strain evidence="13">ATCC 35185 / DSM 20758 / VPI D19B-28</strain>
    </source>
</reference>
<sequence length="493" mass="55694">MVKREKREFLLLLIFGAIILLAANGSLAITDPVESNYALTAKEMVASGDYLSPRIFGNYWYDKPAFFYWEMIASCLIFGVNEFALRFPSAFMGLLSLALLYFFARRLYGHRTALLAGGLFASSVGFWYVGKAIITDMTLFFFMSATLVSFYLGYDSGKRVRYYAAFFFAGLAVLTKGPIGFLLPGLLLAVYLVLRKDAKELLRLRWGGGMILFLLVGGSWYYAMYSLHGADFLGTFFGTHNFLRATVSEHPGQNVWYYYILLFLASFFPWSLPLVWCMAKKIWQEKGVALRRAFAEKDTLFLLVWALGTILVYQCMATKYPTYTFPSLFPIAILAARLLGSFDGKRMSLFIAAFGIFYLTLFVLVAVPMCRERGGAPAAALVHDLPAHIPVMSYREHTYSVGCTFYSDKAIYLLTTREDVERNAPKPGTWTATNIMPFYAIEDLSALSEFYVLCPKETPVKADFAAHTNLEGRKFTLCDSNEKDELWHISSVK</sequence>
<feature type="domain" description="Glycosyltransferase RgtA/B/C/D-like" evidence="9">
    <location>
        <begin position="62"/>
        <end position="216"/>
    </location>
</feature>
<keyword evidence="5 8" id="KW-0812">Transmembrane</keyword>
<dbReference type="EC" id="2.4.1.109" evidence="11"/>
<dbReference type="Proteomes" id="UP000003505">
    <property type="component" value="Unassembled WGS sequence"/>
</dbReference>
<feature type="transmembrane region" description="Helical" evidence="8">
    <location>
        <begin position="114"/>
        <end position="130"/>
    </location>
</feature>
<evidence type="ECO:0000313" key="10">
    <source>
        <dbReference type="EMBL" id="AEB99017.1"/>
    </source>
</evidence>
<evidence type="ECO:0000256" key="1">
    <source>
        <dbReference type="ARBA" id="ARBA00004651"/>
    </source>
</evidence>
<feature type="transmembrane region" description="Helical" evidence="8">
    <location>
        <begin position="347"/>
        <end position="367"/>
    </location>
</feature>
<evidence type="ECO:0000259" key="9">
    <source>
        <dbReference type="Pfam" id="PF13231"/>
    </source>
</evidence>
<dbReference type="GO" id="GO:0016763">
    <property type="term" value="F:pentosyltransferase activity"/>
    <property type="evidence" value="ECO:0007669"/>
    <property type="project" value="TreeGrafter"/>
</dbReference>
<feature type="transmembrane region" description="Helical" evidence="8">
    <location>
        <begin position="323"/>
        <end position="340"/>
    </location>
</feature>
<keyword evidence="6 8" id="KW-1133">Transmembrane helix</keyword>
<dbReference type="KEGG" id="ssg:Selsp_0034"/>
<dbReference type="Pfam" id="PF13231">
    <property type="entry name" value="PMT_2"/>
    <property type="match status" value="1"/>
</dbReference>
<dbReference type="GO" id="GO:0005886">
    <property type="term" value="C:plasma membrane"/>
    <property type="evidence" value="ECO:0007669"/>
    <property type="project" value="UniProtKB-SubCell"/>
</dbReference>
<dbReference type="HOGENOM" id="CLU_019200_0_2_9"/>
<protein>
    <submittedName>
        <fullName evidence="11">Dolichyl-phosphate-mannose-protein mannosyltransferase</fullName>
        <ecNumber evidence="11">2.4.1.109</ecNumber>
    </submittedName>
    <submittedName>
        <fullName evidence="10">Glycosyl transferase family 39</fullName>
    </submittedName>
</protein>
<keyword evidence="2" id="KW-1003">Cell membrane</keyword>
<evidence type="ECO:0000313" key="12">
    <source>
        <dbReference type="Proteomes" id="UP000003505"/>
    </source>
</evidence>
<dbReference type="eggNOG" id="COG1807">
    <property type="taxonomic scope" value="Bacteria"/>
</dbReference>
<feature type="transmembrane region" description="Helical" evidence="8">
    <location>
        <begin position="91"/>
        <end position="108"/>
    </location>
</feature>
<dbReference type="OrthoDB" id="9775035at2"/>
<dbReference type="InterPro" id="IPR038731">
    <property type="entry name" value="RgtA/B/C-like"/>
</dbReference>